<organism evidence="2 3">
    <name type="scientific">Streptomyces indicus</name>
    <dbReference type="NCBI Taxonomy" id="417292"/>
    <lineage>
        <taxon>Bacteria</taxon>
        <taxon>Bacillati</taxon>
        <taxon>Actinomycetota</taxon>
        <taxon>Actinomycetes</taxon>
        <taxon>Kitasatosporales</taxon>
        <taxon>Streptomycetaceae</taxon>
        <taxon>Streptomyces</taxon>
    </lineage>
</organism>
<dbReference type="Proteomes" id="UP000199155">
    <property type="component" value="Unassembled WGS sequence"/>
</dbReference>
<name>A0A1G8WI89_9ACTN</name>
<keyword evidence="1" id="KW-0812">Transmembrane</keyword>
<keyword evidence="1" id="KW-1133">Transmembrane helix</keyword>
<keyword evidence="1" id="KW-0472">Membrane</keyword>
<dbReference type="AlphaFoldDB" id="A0A1G8WI89"/>
<dbReference type="EMBL" id="FNFF01000002">
    <property type="protein sequence ID" value="SDJ77866.1"/>
    <property type="molecule type" value="Genomic_DNA"/>
</dbReference>
<evidence type="ECO:0008006" key="4">
    <source>
        <dbReference type="Google" id="ProtNLM"/>
    </source>
</evidence>
<accession>A0A1G8WI89</accession>
<evidence type="ECO:0000256" key="1">
    <source>
        <dbReference type="SAM" id="Phobius"/>
    </source>
</evidence>
<protein>
    <recommendedName>
        <fullName evidence="4">DUF4175 domain-containing protein</fullName>
    </recommendedName>
</protein>
<sequence length="62" mass="6663">MSVPLWLFLLVVGWLGVKLFRPPLWLVAVLLLGGYLLADTFLAPAIESGAETGTSVVNDPPK</sequence>
<gene>
    <name evidence="2" type="ORF">SAMN05421806_102485</name>
</gene>
<keyword evidence="3" id="KW-1185">Reference proteome</keyword>
<reference evidence="2 3" key="1">
    <citation type="submission" date="2016-10" db="EMBL/GenBank/DDBJ databases">
        <authorList>
            <person name="de Groot N.N."/>
        </authorList>
    </citation>
    <scope>NUCLEOTIDE SEQUENCE [LARGE SCALE GENOMIC DNA]</scope>
    <source>
        <strain evidence="2 3">CGMCC 4.5727</strain>
    </source>
</reference>
<feature type="transmembrane region" description="Helical" evidence="1">
    <location>
        <begin position="20"/>
        <end position="38"/>
    </location>
</feature>
<dbReference type="RefSeq" id="WP_093608235.1">
    <property type="nucleotide sequence ID" value="NZ_FNFF01000002.1"/>
</dbReference>
<evidence type="ECO:0000313" key="2">
    <source>
        <dbReference type="EMBL" id="SDJ77866.1"/>
    </source>
</evidence>
<evidence type="ECO:0000313" key="3">
    <source>
        <dbReference type="Proteomes" id="UP000199155"/>
    </source>
</evidence>
<proteinExistence type="predicted"/>
<dbReference type="STRING" id="417292.SAMN05421806_102485"/>